<evidence type="ECO:0000313" key="2">
    <source>
        <dbReference type="Proteomes" id="UP000002725"/>
    </source>
</evidence>
<protein>
    <recommendedName>
        <fullName evidence="3">Nucleotide exchange factor GrpE</fullName>
    </recommendedName>
</protein>
<accession>B4S8G2</accession>
<name>B4S8G2_PROA2</name>
<dbReference type="KEGG" id="paa:Paes_1324"/>
<proteinExistence type="predicted"/>
<evidence type="ECO:0008006" key="3">
    <source>
        <dbReference type="Google" id="ProtNLM"/>
    </source>
</evidence>
<reference evidence="1" key="1">
    <citation type="submission" date="2008-06" db="EMBL/GenBank/DDBJ databases">
        <title>Complete sequence of chromosome of Prosthecochloris aestuarii DSM 271.</title>
        <authorList>
            <consortium name="US DOE Joint Genome Institute"/>
            <person name="Lucas S."/>
            <person name="Copeland A."/>
            <person name="Lapidus A."/>
            <person name="Glavina del Rio T."/>
            <person name="Dalin E."/>
            <person name="Tice H."/>
            <person name="Bruce D."/>
            <person name="Goodwin L."/>
            <person name="Pitluck S."/>
            <person name="Schmutz J."/>
            <person name="Larimer F."/>
            <person name="Land M."/>
            <person name="Hauser L."/>
            <person name="Kyrpides N."/>
            <person name="Anderson I."/>
            <person name="Liu Z."/>
            <person name="Li T."/>
            <person name="Zhao F."/>
            <person name="Overmann J."/>
            <person name="Bryant D.A."/>
            <person name="Richardson P."/>
        </authorList>
    </citation>
    <scope>NUCLEOTIDE SEQUENCE [LARGE SCALE GENOMIC DNA]</scope>
    <source>
        <strain evidence="1">DSM 271</strain>
    </source>
</reference>
<dbReference type="EMBL" id="CP001108">
    <property type="protein sequence ID" value="ACF46349.1"/>
    <property type="molecule type" value="Genomic_DNA"/>
</dbReference>
<gene>
    <name evidence="1" type="ordered locus">Paes_1324</name>
</gene>
<dbReference type="HOGENOM" id="CLU_1493664_0_0_10"/>
<evidence type="ECO:0000313" key="1">
    <source>
        <dbReference type="EMBL" id="ACF46349.1"/>
    </source>
</evidence>
<sequence>MSSGDCKNHDRFMSRKTGILQRLFNVLKGGAGAENDRDTAGLHIELAQRNEEIARLRKEYALQREQSRAQCLRAEGDAIEGIVRQCAAPLAAFSAMQARHREHGDLNPSDLFQVASSFQNILAERGLEQISVVGEQQPYDPAFHQMLDGTTPQVGELVQIRFVGFRFNGKLIAKAQAGAVQVKT</sequence>
<dbReference type="eggNOG" id="COG0576">
    <property type="taxonomic scope" value="Bacteria"/>
</dbReference>
<dbReference type="RefSeq" id="WP_012505883.1">
    <property type="nucleotide sequence ID" value="NC_011059.1"/>
</dbReference>
<keyword evidence="2" id="KW-1185">Reference proteome</keyword>
<dbReference type="STRING" id="290512.Paes_1324"/>
<dbReference type="AlphaFoldDB" id="B4S8G2"/>
<organism evidence="1 2">
    <name type="scientific">Prosthecochloris aestuarii (strain DSM 271 / SK 413)</name>
    <dbReference type="NCBI Taxonomy" id="290512"/>
    <lineage>
        <taxon>Bacteria</taxon>
        <taxon>Pseudomonadati</taxon>
        <taxon>Chlorobiota</taxon>
        <taxon>Chlorobiia</taxon>
        <taxon>Chlorobiales</taxon>
        <taxon>Chlorobiaceae</taxon>
        <taxon>Prosthecochloris</taxon>
    </lineage>
</organism>
<dbReference type="Proteomes" id="UP000002725">
    <property type="component" value="Chromosome"/>
</dbReference>